<gene>
    <name evidence="3" type="ORF">CASFOL_042520</name>
</gene>
<evidence type="ECO:0000256" key="1">
    <source>
        <dbReference type="SAM" id="MobiDB-lite"/>
    </source>
</evidence>
<sequence>MQMRLWRLRQRTLKVIHSLGLHKKRALRIQQFSQEYLNESCTHVTELTGVAVIGTEVSSLIDNNIIIIIIIIIFGLGQVVIHGRRWREKVNWSLVTESGGEGLIGSSTPFLSVMSMEGYDCHCFNSSSNDLLCLDEQRNTKQKNPNFSKVVIHGRRWREKVNWSLVTESGGEGLIGSSTPFLSEHSKMEITETDEQQEPMKKADAESKAKEKTPAIRATLPYLKTRNSPENLIKAVKKMTDAQLDDVRDMGFESLLSLEVKKIPSKLSYWLLDNFDPMTREIRLQQGRQLRVEACDVSMVLGFPNGTISMQNRMNGTSSDFVKEFRRLFVNAPMLITAKKVSEKMLEHKRGGIWFKRLFLILMTTCLIESRGNGYVTNAIVDCFMDINNFQELAWGDYVIHCLVKKTEEWQRNKDNPYTGPILFLLQKHID</sequence>
<dbReference type="EMBL" id="JAVIJP010000108">
    <property type="protein sequence ID" value="KAL3613595.1"/>
    <property type="molecule type" value="Genomic_DNA"/>
</dbReference>
<proteinExistence type="predicted"/>
<name>A0ABD3B8A5_9LAMI</name>
<dbReference type="Proteomes" id="UP001632038">
    <property type="component" value="Unassembled WGS sequence"/>
</dbReference>
<comment type="caution">
    <text evidence="3">The sequence shown here is derived from an EMBL/GenBank/DDBJ whole genome shotgun (WGS) entry which is preliminary data.</text>
</comment>
<evidence type="ECO:0008006" key="5">
    <source>
        <dbReference type="Google" id="ProtNLM"/>
    </source>
</evidence>
<organism evidence="3 4">
    <name type="scientific">Castilleja foliolosa</name>
    <dbReference type="NCBI Taxonomy" id="1961234"/>
    <lineage>
        <taxon>Eukaryota</taxon>
        <taxon>Viridiplantae</taxon>
        <taxon>Streptophyta</taxon>
        <taxon>Embryophyta</taxon>
        <taxon>Tracheophyta</taxon>
        <taxon>Spermatophyta</taxon>
        <taxon>Magnoliopsida</taxon>
        <taxon>eudicotyledons</taxon>
        <taxon>Gunneridae</taxon>
        <taxon>Pentapetalae</taxon>
        <taxon>asterids</taxon>
        <taxon>lamiids</taxon>
        <taxon>Lamiales</taxon>
        <taxon>Orobanchaceae</taxon>
        <taxon>Pedicularideae</taxon>
        <taxon>Castillejinae</taxon>
        <taxon>Castilleja</taxon>
    </lineage>
</organism>
<feature type="compositionally biased region" description="Basic and acidic residues" evidence="1">
    <location>
        <begin position="198"/>
        <end position="211"/>
    </location>
</feature>
<evidence type="ECO:0000313" key="3">
    <source>
        <dbReference type="EMBL" id="KAL3613595.1"/>
    </source>
</evidence>
<keyword evidence="2" id="KW-0472">Membrane</keyword>
<keyword evidence="2" id="KW-0812">Transmembrane</keyword>
<feature type="transmembrane region" description="Helical" evidence="2">
    <location>
        <begin position="65"/>
        <end position="83"/>
    </location>
</feature>
<accession>A0ABD3B8A5</accession>
<feature type="region of interest" description="Disordered" evidence="1">
    <location>
        <begin position="191"/>
        <end position="211"/>
    </location>
</feature>
<evidence type="ECO:0000313" key="4">
    <source>
        <dbReference type="Proteomes" id="UP001632038"/>
    </source>
</evidence>
<keyword evidence="2" id="KW-1133">Transmembrane helix</keyword>
<evidence type="ECO:0000256" key="2">
    <source>
        <dbReference type="SAM" id="Phobius"/>
    </source>
</evidence>
<keyword evidence="4" id="KW-1185">Reference proteome</keyword>
<dbReference type="PANTHER" id="PTHR34835:SF90">
    <property type="entry name" value="AMINOTRANSFERASE-LIKE PLANT MOBILE DOMAIN-CONTAINING PROTEIN"/>
    <property type="match status" value="1"/>
</dbReference>
<dbReference type="PANTHER" id="PTHR34835">
    <property type="entry name" value="OS07G0283600 PROTEIN-RELATED"/>
    <property type="match status" value="1"/>
</dbReference>
<dbReference type="AlphaFoldDB" id="A0ABD3B8A5"/>
<protein>
    <recommendedName>
        <fullName evidence="5">DUF1985 domain-containing protein</fullName>
    </recommendedName>
</protein>
<reference evidence="4" key="1">
    <citation type="journal article" date="2024" name="IScience">
        <title>Strigolactones Initiate the Formation of Haustorium-like Structures in Castilleja.</title>
        <authorList>
            <person name="Buerger M."/>
            <person name="Peterson D."/>
            <person name="Chory J."/>
        </authorList>
    </citation>
    <scope>NUCLEOTIDE SEQUENCE [LARGE SCALE GENOMIC DNA]</scope>
</reference>